<name>A0A6J6DFT3_9ZZZZ</name>
<proteinExistence type="predicted"/>
<evidence type="ECO:0000259" key="3">
    <source>
        <dbReference type="Pfam" id="PF08482"/>
    </source>
</evidence>
<keyword evidence="2" id="KW-0547">Nucleotide-binding</keyword>
<evidence type="ECO:0000256" key="2">
    <source>
        <dbReference type="ARBA" id="ARBA00022806"/>
    </source>
</evidence>
<keyword evidence="1" id="KW-0378">Hydrolase</keyword>
<accession>A0A6J6DFT3</accession>
<keyword evidence="2" id="KW-0067">ATP-binding</keyword>
<keyword evidence="2" id="KW-0347">Helicase</keyword>
<dbReference type="AlphaFoldDB" id="A0A6J6DFT3"/>
<protein>
    <submittedName>
        <fullName evidence="4">Unannotated protein</fullName>
    </submittedName>
</protein>
<evidence type="ECO:0000313" key="4">
    <source>
        <dbReference type="EMBL" id="CAB4561935.1"/>
    </source>
</evidence>
<dbReference type="GO" id="GO:0016787">
    <property type="term" value="F:hydrolase activity"/>
    <property type="evidence" value="ECO:0007669"/>
    <property type="project" value="UniProtKB-KW"/>
</dbReference>
<reference evidence="4" key="1">
    <citation type="submission" date="2020-05" db="EMBL/GenBank/DDBJ databases">
        <authorList>
            <person name="Chiriac C."/>
            <person name="Salcher M."/>
            <person name="Ghai R."/>
            <person name="Kavagutti S V."/>
        </authorList>
    </citation>
    <scope>NUCLEOTIDE SEQUENCE</scope>
</reference>
<evidence type="ECO:0000256" key="1">
    <source>
        <dbReference type="ARBA" id="ARBA00022801"/>
    </source>
</evidence>
<dbReference type="PANTHER" id="PTHR43519:SF1">
    <property type="entry name" value="ATP-DEPENDENT RNA HELICASE HRPB"/>
    <property type="match status" value="1"/>
</dbReference>
<dbReference type="Pfam" id="PF08482">
    <property type="entry name" value="HrpB_C"/>
    <property type="match status" value="1"/>
</dbReference>
<dbReference type="EMBL" id="CAEZTI010000067">
    <property type="protein sequence ID" value="CAB4561935.1"/>
    <property type="molecule type" value="Genomic_DNA"/>
</dbReference>
<dbReference type="GO" id="GO:0004386">
    <property type="term" value="F:helicase activity"/>
    <property type="evidence" value="ECO:0007669"/>
    <property type="project" value="UniProtKB-KW"/>
</dbReference>
<organism evidence="4">
    <name type="scientific">freshwater metagenome</name>
    <dbReference type="NCBI Taxonomy" id="449393"/>
    <lineage>
        <taxon>unclassified sequences</taxon>
        <taxon>metagenomes</taxon>
        <taxon>ecological metagenomes</taxon>
    </lineage>
</organism>
<sequence length="138" mass="15115">MHEWLLPYLSGATSRSDLAAVDITMVLQSQLGWDASSTLNSLAPSEFEPPRGKAVTINYAEPTAPTIAIRVQHLFGVTTHPSVLNGAVPLRIQLLSPADRLIQITADLPGFWTGSWSEVRKEMAGRYPKHDWPINPSA</sequence>
<feature type="domain" description="ATP-dependent RNA helicase HrpB C-terminal" evidence="3">
    <location>
        <begin position="4"/>
        <end position="136"/>
    </location>
</feature>
<dbReference type="PANTHER" id="PTHR43519">
    <property type="entry name" value="ATP-DEPENDENT RNA HELICASE HRPB"/>
    <property type="match status" value="1"/>
</dbReference>
<gene>
    <name evidence="4" type="ORF">UFOPK1619_00445</name>
</gene>
<dbReference type="InterPro" id="IPR013689">
    <property type="entry name" value="RNA_helicase_ATP-dep_HrpB_C"/>
</dbReference>